<dbReference type="InterPro" id="IPR001675">
    <property type="entry name" value="Glyco_trans_29"/>
</dbReference>
<evidence type="ECO:0000256" key="4">
    <source>
        <dbReference type="ARBA" id="ARBA00022679"/>
    </source>
</evidence>
<dbReference type="EMBL" id="MOEC01000024">
    <property type="protein sequence ID" value="OIS91759.1"/>
    <property type="molecule type" value="Genomic_DNA"/>
</dbReference>
<comment type="subcellular location">
    <subcellularLocation>
        <location evidence="2">Endomembrane system</location>
    </subcellularLocation>
    <subcellularLocation>
        <location evidence="1">Membrane</location>
        <topology evidence="1">Single-pass membrane protein</topology>
    </subcellularLocation>
</comment>
<keyword evidence="8" id="KW-0325">Glycoprotein</keyword>
<evidence type="ECO:0000256" key="5">
    <source>
        <dbReference type="ARBA" id="ARBA00022692"/>
    </source>
</evidence>
<reference evidence="10 11" key="1">
    <citation type="submission" date="2016-10" db="EMBL/GenBank/DDBJ databases">
        <title>The Draft Genome Sequence of the Potato Rhizosphere Bacteria Ochrobactrum sp. IPA7.2.</title>
        <authorList>
            <person name="Gogoleva N.E."/>
            <person name="Khlopko Y.A."/>
            <person name="Burygin G.L."/>
            <person name="Plotnikov A.O."/>
        </authorList>
    </citation>
    <scope>NUCLEOTIDE SEQUENCE [LARGE SCALE GENOMIC DNA]</scope>
    <source>
        <strain evidence="10 11">IPA7.2</strain>
    </source>
</reference>
<keyword evidence="4" id="KW-0808">Transferase</keyword>
<evidence type="ECO:0000313" key="10">
    <source>
        <dbReference type="EMBL" id="OIS91759.1"/>
    </source>
</evidence>
<evidence type="ECO:0000256" key="8">
    <source>
        <dbReference type="ARBA" id="ARBA00023180"/>
    </source>
</evidence>
<evidence type="ECO:0000313" key="11">
    <source>
        <dbReference type="Proteomes" id="UP000182985"/>
    </source>
</evidence>
<evidence type="ECO:0000256" key="7">
    <source>
        <dbReference type="ARBA" id="ARBA00023136"/>
    </source>
</evidence>
<comment type="caution">
    <text evidence="10">The sequence shown here is derived from an EMBL/GenBank/DDBJ whole genome shotgun (WGS) entry which is preliminary data.</text>
</comment>
<feature type="region of interest" description="Disordered" evidence="9">
    <location>
        <begin position="207"/>
        <end position="235"/>
    </location>
</feature>
<dbReference type="GO" id="GO:0012505">
    <property type="term" value="C:endomembrane system"/>
    <property type="evidence" value="ECO:0007669"/>
    <property type="project" value="UniProtKB-SubCell"/>
</dbReference>
<dbReference type="InterPro" id="IPR038578">
    <property type="entry name" value="GT29-like_sf"/>
</dbReference>
<feature type="compositionally biased region" description="Basic and acidic residues" evidence="9">
    <location>
        <begin position="210"/>
        <end position="223"/>
    </location>
</feature>
<sequence>MTKKRAFIVGNGPLLMDMSEQVNNSDHVIRFNEPKTSIGMSGTKTTWLFVANTGKPMERRLKNDQYSTSCLVQEAEMVFLVSHPLTIEKYSLKPSLWARMKGRRADWTWAALAMYGRVGKTVAILSPVEYEKGCEALGLNLDEIVSQRTFPSTGYLAIRYALERLPAEIWDVEIAGFSWQGWQNHTWKQERDWLFERAKERPIKIWPAGDDWKPKYAKPDRYSRNAAKSKQRSSR</sequence>
<keyword evidence="6" id="KW-1133">Transmembrane helix</keyword>
<proteinExistence type="predicted"/>
<evidence type="ECO:0000256" key="1">
    <source>
        <dbReference type="ARBA" id="ARBA00004167"/>
    </source>
</evidence>
<evidence type="ECO:0000256" key="9">
    <source>
        <dbReference type="SAM" id="MobiDB-lite"/>
    </source>
</evidence>
<dbReference type="AlphaFoldDB" id="A0A1J6HUB9"/>
<dbReference type="OrthoDB" id="8451561at2"/>
<dbReference type="Pfam" id="PF00777">
    <property type="entry name" value="Glyco_transf_29"/>
    <property type="match status" value="1"/>
</dbReference>
<keyword evidence="5" id="KW-0812">Transmembrane</keyword>
<evidence type="ECO:0000256" key="2">
    <source>
        <dbReference type="ARBA" id="ARBA00004308"/>
    </source>
</evidence>
<dbReference type="GO" id="GO:0016020">
    <property type="term" value="C:membrane"/>
    <property type="evidence" value="ECO:0007669"/>
    <property type="project" value="UniProtKB-SubCell"/>
</dbReference>
<keyword evidence="3" id="KW-0328">Glycosyltransferase</keyword>
<accession>A0A1J6HUB9</accession>
<organism evidence="10 11">
    <name type="scientific">Brucella cytisi</name>
    <dbReference type="NCBI Taxonomy" id="407152"/>
    <lineage>
        <taxon>Bacteria</taxon>
        <taxon>Pseudomonadati</taxon>
        <taxon>Pseudomonadota</taxon>
        <taxon>Alphaproteobacteria</taxon>
        <taxon>Hyphomicrobiales</taxon>
        <taxon>Brucellaceae</taxon>
        <taxon>Brucella/Ochrobactrum group</taxon>
        <taxon>Brucella</taxon>
    </lineage>
</organism>
<evidence type="ECO:0000256" key="3">
    <source>
        <dbReference type="ARBA" id="ARBA00022676"/>
    </source>
</evidence>
<keyword evidence="7" id="KW-0472">Membrane</keyword>
<protein>
    <submittedName>
        <fullName evidence="10">Uncharacterized protein</fullName>
    </submittedName>
</protein>
<dbReference type="GO" id="GO:0008373">
    <property type="term" value="F:sialyltransferase activity"/>
    <property type="evidence" value="ECO:0007669"/>
    <property type="project" value="InterPro"/>
</dbReference>
<dbReference type="RefSeq" id="WP_071633283.1">
    <property type="nucleotide sequence ID" value="NZ_JBCAUP010000018.1"/>
</dbReference>
<gene>
    <name evidence="10" type="ORF">BLA27_20205</name>
</gene>
<keyword evidence="11" id="KW-1185">Reference proteome</keyword>
<dbReference type="Proteomes" id="UP000182985">
    <property type="component" value="Unassembled WGS sequence"/>
</dbReference>
<name>A0A1J6HUB9_9HYPH</name>
<evidence type="ECO:0000256" key="6">
    <source>
        <dbReference type="ARBA" id="ARBA00022989"/>
    </source>
</evidence>
<dbReference type="Gene3D" id="3.90.1480.20">
    <property type="entry name" value="Glycosyl transferase family 29"/>
    <property type="match status" value="1"/>
</dbReference>